<feature type="transmembrane region" description="Helical" evidence="11">
    <location>
        <begin position="140"/>
        <end position="157"/>
    </location>
</feature>
<feature type="transmembrane region" description="Helical" evidence="11">
    <location>
        <begin position="214"/>
        <end position="235"/>
    </location>
</feature>
<keyword evidence="11" id="KW-1003">Cell membrane</keyword>
<keyword evidence="5 11" id="KW-0812">Transmembrane</keyword>
<proteinExistence type="inferred from homology"/>
<evidence type="ECO:0000256" key="3">
    <source>
        <dbReference type="ARBA" id="ARBA00022448"/>
    </source>
</evidence>
<dbReference type="EMBL" id="DF968180">
    <property type="protein sequence ID" value="GAP39812.1"/>
    <property type="molecule type" value="Genomic_DNA"/>
</dbReference>
<keyword evidence="10 11" id="KW-0066">ATP synthesis</keyword>
<evidence type="ECO:0000256" key="9">
    <source>
        <dbReference type="ARBA" id="ARBA00023136"/>
    </source>
</evidence>
<feature type="transmembrane region" description="Helical" evidence="11">
    <location>
        <begin position="76"/>
        <end position="96"/>
    </location>
</feature>
<evidence type="ECO:0000256" key="8">
    <source>
        <dbReference type="ARBA" id="ARBA00023065"/>
    </source>
</evidence>
<keyword evidence="4 11" id="KW-0138">CF(0)</keyword>
<comment type="similarity">
    <text evidence="2 11">Belongs to the ATPase A chain family.</text>
</comment>
<dbReference type="GO" id="GO:0046933">
    <property type="term" value="F:proton-transporting ATP synthase activity, rotational mechanism"/>
    <property type="evidence" value="ECO:0007669"/>
    <property type="project" value="UniProtKB-UniRule"/>
</dbReference>
<reference evidence="12" key="1">
    <citation type="journal article" date="2015" name="Genome Announc.">
        <title>Draft Genome Sequence of Anaerolineae Strain TC1, a Novel Isolate from a Methanogenic Wastewater Treatment System.</title>
        <authorList>
            <person name="Matsuura N."/>
            <person name="Tourlousse D.M."/>
            <person name="Sun L."/>
            <person name="Toyonaga M."/>
            <person name="Kuroda K."/>
            <person name="Ohashi A."/>
            <person name="Cruz R."/>
            <person name="Yamaguchi T."/>
            <person name="Sekiguchi Y."/>
        </authorList>
    </citation>
    <scope>NUCLEOTIDE SEQUENCE [LARGE SCALE GENOMIC DNA]</scope>
    <source>
        <strain evidence="12">TC1</strain>
    </source>
</reference>
<dbReference type="GO" id="GO:0042777">
    <property type="term" value="P:proton motive force-driven plasma membrane ATP synthesis"/>
    <property type="evidence" value="ECO:0007669"/>
    <property type="project" value="TreeGrafter"/>
</dbReference>
<dbReference type="InterPro" id="IPR023011">
    <property type="entry name" value="ATP_synth_F0_asu_AS"/>
</dbReference>
<dbReference type="CDD" id="cd00310">
    <property type="entry name" value="ATP-synt_Fo_a_6"/>
    <property type="match status" value="1"/>
</dbReference>
<dbReference type="STRING" id="1678840.ATC1_12348"/>
<dbReference type="HAMAP" id="MF_01393">
    <property type="entry name" value="ATP_synth_a_bact"/>
    <property type="match status" value="1"/>
</dbReference>
<dbReference type="AlphaFoldDB" id="A0A0K8PAX1"/>
<dbReference type="PANTHER" id="PTHR42823:SF3">
    <property type="entry name" value="ATP SYNTHASE SUBUNIT A, CHLOROPLASTIC"/>
    <property type="match status" value="1"/>
</dbReference>
<keyword evidence="7 11" id="KW-1133">Transmembrane helix</keyword>
<dbReference type="PATRIC" id="fig|1678840.3.peg.909"/>
<evidence type="ECO:0000256" key="1">
    <source>
        <dbReference type="ARBA" id="ARBA00004141"/>
    </source>
</evidence>
<evidence type="ECO:0000256" key="6">
    <source>
        <dbReference type="ARBA" id="ARBA00022781"/>
    </source>
</evidence>
<dbReference type="GO" id="GO:0045259">
    <property type="term" value="C:proton-transporting ATP synthase complex"/>
    <property type="evidence" value="ECO:0007669"/>
    <property type="project" value="UniProtKB-KW"/>
</dbReference>
<evidence type="ECO:0000256" key="5">
    <source>
        <dbReference type="ARBA" id="ARBA00022692"/>
    </source>
</evidence>
<gene>
    <name evidence="11" type="primary">atpB</name>
    <name evidence="12" type="ORF">ATC1_12348</name>
</gene>
<accession>A0A0K8PAX1</accession>
<organism evidence="12">
    <name type="scientific">Flexilinea flocculi</name>
    <dbReference type="NCBI Taxonomy" id="1678840"/>
    <lineage>
        <taxon>Bacteria</taxon>
        <taxon>Bacillati</taxon>
        <taxon>Chloroflexota</taxon>
        <taxon>Anaerolineae</taxon>
        <taxon>Anaerolineales</taxon>
        <taxon>Anaerolineaceae</taxon>
        <taxon>Flexilinea</taxon>
    </lineage>
</organism>
<protein>
    <recommendedName>
        <fullName evidence="11">ATP synthase subunit a</fullName>
    </recommendedName>
    <alternativeName>
        <fullName evidence="11">ATP synthase F0 sector subunit a</fullName>
    </alternativeName>
    <alternativeName>
        <fullName evidence="11">F-ATPase subunit 6</fullName>
    </alternativeName>
</protein>
<dbReference type="Proteomes" id="UP000053370">
    <property type="component" value="Unassembled WGS sequence"/>
</dbReference>
<keyword evidence="8 11" id="KW-0406">Ion transport</keyword>
<keyword evidence="9 11" id="KW-0472">Membrane</keyword>
<dbReference type="SUPFAM" id="SSF81336">
    <property type="entry name" value="F1F0 ATP synthase subunit A"/>
    <property type="match status" value="1"/>
</dbReference>
<comment type="subcellular location">
    <subcellularLocation>
        <location evidence="11">Cell membrane</location>
        <topology evidence="11">Multi-pass membrane protein</topology>
    </subcellularLocation>
    <subcellularLocation>
        <location evidence="1">Membrane</location>
        <topology evidence="1">Multi-pass membrane protein</topology>
    </subcellularLocation>
</comment>
<dbReference type="GO" id="GO:0005886">
    <property type="term" value="C:plasma membrane"/>
    <property type="evidence" value="ECO:0007669"/>
    <property type="project" value="UniProtKB-SubCell"/>
</dbReference>
<dbReference type="PROSITE" id="PS00449">
    <property type="entry name" value="ATPASE_A"/>
    <property type="match status" value="1"/>
</dbReference>
<dbReference type="InterPro" id="IPR035908">
    <property type="entry name" value="F0_ATP_A_sf"/>
</dbReference>
<evidence type="ECO:0000313" key="13">
    <source>
        <dbReference type="Proteomes" id="UP000053370"/>
    </source>
</evidence>
<evidence type="ECO:0000256" key="11">
    <source>
        <dbReference type="HAMAP-Rule" id="MF_01393"/>
    </source>
</evidence>
<name>A0A0K8PAX1_9CHLR</name>
<feature type="transmembrane region" description="Helical" evidence="11">
    <location>
        <begin position="310"/>
        <end position="335"/>
    </location>
</feature>
<dbReference type="RefSeq" id="WP_062278553.1">
    <property type="nucleotide sequence ID" value="NZ_DF968180.1"/>
</dbReference>
<evidence type="ECO:0000256" key="7">
    <source>
        <dbReference type="ARBA" id="ARBA00022989"/>
    </source>
</evidence>
<dbReference type="PANTHER" id="PTHR42823">
    <property type="entry name" value="ATP SYNTHASE SUBUNIT A, CHLOROPLASTIC"/>
    <property type="match status" value="1"/>
</dbReference>
<evidence type="ECO:0000313" key="12">
    <source>
        <dbReference type="EMBL" id="GAP39812.1"/>
    </source>
</evidence>
<sequence>MTEIVNSETHPAVRNKKTKRWLIPLIGLILLNILVVHFYKPIAPAISVKTESVLFDVLDGEVVEKPWFTLPLLGDVFLTNSLLSVGIIFIVILLLALEVHRQTKDGQIKAHGIVLLLELVISALTNMADGSVDGKWRKKIYPFYLSIFLYIAIANLTKLIPFFESFGFAVPVAHGGLQAHPWTSWFYAVTANHAAAGQQGYEVISFFRGAATDLNFTLALAITAVIAIQVLGFQAKGLDYFSKFINIKAVIRNPKMGFIDLFIGILETIAEIAKIASFGFRLFGNMFAGMVLLLFLGYMIPWVASSFIMLYEVFIGLLQAFIFGMLTVVFMGMAVRAEE</sequence>
<keyword evidence="6 11" id="KW-0375">Hydrogen ion transport</keyword>
<comment type="function">
    <text evidence="11">Key component of the proton channel; it plays a direct role in the translocation of protons across the membrane.</text>
</comment>
<feature type="transmembrane region" description="Helical" evidence="11">
    <location>
        <begin position="285"/>
        <end position="304"/>
    </location>
</feature>
<evidence type="ECO:0000256" key="4">
    <source>
        <dbReference type="ARBA" id="ARBA00022547"/>
    </source>
</evidence>
<keyword evidence="13" id="KW-1185">Reference proteome</keyword>
<keyword evidence="3 11" id="KW-0813">Transport</keyword>
<feature type="transmembrane region" description="Helical" evidence="11">
    <location>
        <begin position="21"/>
        <end position="39"/>
    </location>
</feature>
<dbReference type="Pfam" id="PF00119">
    <property type="entry name" value="ATP-synt_A"/>
    <property type="match status" value="1"/>
</dbReference>
<dbReference type="InterPro" id="IPR000568">
    <property type="entry name" value="ATP_synth_F0_asu"/>
</dbReference>
<dbReference type="Gene3D" id="1.20.120.220">
    <property type="entry name" value="ATP synthase, F0 complex, subunit A"/>
    <property type="match status" value="1"/>
</dbReference>
<evidence type="ECO:0000256" key="10">
    <source>
        <dbReference type="ARBA" id="ARBA00023310"/>
    </source>
</evidence>
<evidence type="ECO:0000256" key="2">
    <source>
        <dbReference type="ARBA" id="ARBA00006810"/>
    </source>
</evidence>
<dbReference type="InterPro" id="IPR045082">
    <property type="entry name" value="ATP_syn_F0_a_bact/chloroplast"/>
</dbReference>